<keyword evidence="3" id="KW-1185">Reference proteome</keyword>
<feature type="chain" id="PRO_5015935416" evidence="1">
    <location>
        <begin position="21"/>
        <end position="130"/>
    </location>
</feature>
<dbReference type="InterPro" id="IPR038483">
    <property type="entry name" value="YcfL-like_sf"/>
</dbReference>
<feature type="signal peptide" evidence="1">
    <location>
        <begin position="1"/>
        <end position="20"/>
    </location>
</feature>
<evidence type="ECO:0000313" key="3">
    <source>
        <dbReference type="Proteomes" id="UP000244906"/>
    </source>
</evidence>
<keyword evidence="1" id="KW-0732">Signal</keyword>
<dbReference type="Pfam" id="PF07233">
    <property type="entry name" value="DUF1425"/>
    <property type="match status" value="1"/>
</dbReference>
<dbReference type="EMBL" id="QDDL01000001">
    <property type="protein sequence ID" value="PVZ71734.1"/>
    <property type="molecule type" value="Genomic_DNA"/>
</dbReference>
<dbReference type="AlphaFoldDB" id="A0A2V1GXB0"/>
<sequence>MKFKALLAAAALTALAGCSAVNTSAVVDTGKETTIISSQNNPLLSSRLEIAAVKTATVGELFKAQVELRNRWVFELDFEYKFQWFDQDGFELATEQRPWTRVIFSGSESKFVQATAPMPQAVSFKILVRD</sequence>
<dbReference type="RefSeq" id="WP_116685323.1">
    <property type="nucleotide sequence ID" value="NZ_CAWNYD010000001.1"/>
</dbReference>
<proteinExistence type="predicted"/>
<dbReference type="InterPro" id="IPR010824">
    <property type="entry name" value="DUF1425"/>
</dbReference>
<protein>
    <submittedName>
        <fullName evidence="2">DUF1425 domain-containing protein</fullName>
    </submittedName>
</protein>
<comment type="caution">
    <text evidence="2">The sequence shown here is derived from an EMBL/GenBank/DDBJ whole genome shotgun (WGS) entry which is preliminary data.</text>
</comment>
<dbReference type="CDD" id="cd09030">
    <property type="entry name" value="DUF1425"/>
    <property type="match status" value="1"/>
</dbReference>
<reference evidence="2 3" key="1">
    <citation type="submission" date="2018-04" db="EMBL/GenBank/DDBJ databases">
        <title>Thalassorhabdus spongiae gen. nov., sp. nov., isolated from a marine sponge in South-West Iceland.</title>
        <authorList>
            <person name="Knobloch S."/>
            <person name="Daussin A."/>
            <person name="Johannsson R."/>
            <person name="Marteinsson V.T."/>
        </authorList>
    </citation>
    <scope>NUCLEOTIDE SEQUENCE [LARGE SCALE GENOMIC DNA]</scope>
    <source>
        <strain evidence="2 3">Hp12</strain>
    </source>
</reference>
<name>A0A2V1GXB0_9GAMM</name>
<organism evidence="2 3">
    <name type="scientific">Pelagibaculum spongiae</name>
    <dbReference type="NCBI Taxonomy" id="2080658"/>
    <lineage>
        <taxon>Bacteria</taxon>
        <taxon>Pseudomonadati</taxon>
        <taxon>Pseudomonadota</taxon>
        <taxon>Gammaproteobacteria</taxon>
        <taxon>Oceanospirillales</taxon>
        <taxon>Pelagibaculum</taxon>
    </lineage>
</organism>
<dbReference type="PROSITE" id="PS51257">
    <property type="entry name" value="PROKAR_LIPOPROTEIN"/>
    <property type="match status" value="1"/>
</dbReference>
<dbReference type="Gene3D" id="2.60.40.3230">
    <property type="match status" value="1"/>
</dbReference>
<dbReference type="OrthoDB" id="5616034at2"/>
<dbReference type="Proteomes" id="UP000244906">
    <property type="component" value="Unassembled WGS sequence"/>
</dbReference>
<accession>A0A2V1GXB0</accession>
<evidence type="ECO:0000256" key="1">
    <source>
        <dbReference type="SAM" id="SignalP"/>
    </source>
</evidence>
<evidence type="ECO:0000313" key="2">
    <source>
        <dbReference type="EMBL" id="PVZ71734.1"/>
    </source>
</evidence>
<gene>
    <name evidence="2" type="ORF">DC094_01530</name>
</gene>